<evidence type="ECO:0008006" key="3">
    <source>
        <dbReference type="Google" id="ProtNLM"/>
    </source>
</evidence>
<dbReference type="Proteomes" id="UP000823749">
    <property type="component" value="Chromosome 5"/>
</dbReference>
<comment type="caution">
    <text evidence="1">The sequence shown here is derived from an EMBL/GenBank/DDBJ whole genome shotgun (WGS) entry which is preliminary data.</text>
</comment>
<proteinExistence type="predicted"/>
<accession>A0AAV6K935</accession>
<sequence>MGRQHQCIQLRTSSATLVEIRTGLMVLLWAIKQKMDCICIKTDCAVFVQSLVDLSSAPADFRTTLSSFCSFCSNFNVVKVVKVSRRC</sequence>
<reference evidence="1" key="1">
    <citation type="submission" date="2020-08" db="EMBL/GenBank/DDBJ databases">
        <title>Plant Genome Project.</title>
        <authorList>
            <person name="Zhang R.-G."/>
        </authorList>
    </citation>
    <scope>NUCLEOTIDE SEQUENCE</scope>
    <source>
        <strain evidence="1">WSP0</strain>
        <tissue evidence="1">Leaf</tissue>
    </source>
</reference>
<gene>
    <name evidence="1" type="ORF">RHGRI_014283</name>
</gene>
<evidence type="ECO:0000313" key="1">
    <source>
        <dbReference type="EMBL" id="KAG5548869.1"/>
    </source>
</evidence>
<name>A0AAV6K935_9ERIC</name>
<organism evidence="1 2">
    <name type="scientific">Rhododendron griersonianum</name>
    <dbReference type="NCBI Taxonomy" id="479676"/>
    <lineage>
        <taxon>Eukaryota</taxon>
        <taxon>Viridiplantae</taxon>
        <taxon>Streptophyta</taxon>
        <taxon>Embryophyta</taxon>
        <taxon>Tracheophyta</taxon>
        <taxon>Spermatophyta</taxon>
        <taxon>Magnoliopsida</taxon>
        <taxon>eudicotyledons</taxon>
        <taxon>Gunneridae</taxon>
        <taxon>Pentapetalae</taxon>
        <taxon>asterids</taxon>
        <taxon>Ericales</taxon>
        <taxon>Ericaceae</taxon>
        <taxon>Ericoideae</taxon>
        <taxon>Rhodoreae</taxon>
        <taxon>Rhododendron</taxon>
    </lineage>
</organism>
<dbReference type="EMBL" id="JACTNZ010000005">
    <property type="protein sequence ID" value="KAG5548869.1"/>
    <property type="molecule type" value="Genomic_DNA"/>
</dbReference>
<keyword evidence="2" id="KW-1185">Reference proteome</keyword>
<evidence type="ECO:0000313" key="2">
    <source>
        <dbReference type="Proteomes" id="UP000823749"/>
    </source>
</evidence>
<dbReference type="AlphaFoldDB" id="A0AAV6K935"/>
<protein>
    <recommendedName>
        <fullName evidence="3">RNase H type-1 domain-containing protein</fullName>
    </recommendedName>
</protein>